<protein>
    <recommendedName>
        <fullName evidence="1">PB1-like domain-containing protein</fullName>
    </recommendedName>
</protein>
<evidence type="ECO:0000313" key="3">
    <source>
        <dbReference type="Proteomes" id="UP001632038"/>
    </source>
</evidence>
<keyword evidence="3" id="KW-1185">Reference proteome</keyword>
<dbReference type="Pfam" id="PF26130">
    <property type="entry name" value="PB1-like"/>
    <property type="match status" value="1"/>
</dbReference>
<reference evidence="3" key="1">
    <citation type="journal article" date="2024" name="IScience">
        <title>Strigolactones Initiate the Formation of Haustorium-like Structures in Castilleja.</title>
        <authorList>
            <person name="Buerger M."/>
            <person name="Peterson D."/>
            <person name="Chory J."/>
        </authorList>
    </citation>
    <scope>NUCLEOTIDE SEQUENCE [LARGE SCALE GENOMIC DNA]</scope>
</reference>
<dbReference type="Proteomes" id="UP001632038">
    <property type="component" value="Unassembled WGS sequence"/>
</dbReference>
<comment type="caution">
    <text evidence="2">The sequence shown here is derived from an EMBL/GenBank/DDBJ whole genome shotgun (WGS) entry which is preliminary data.</text>
</comment>
<gene>
    <name evidence="2" type="ORF">CASFOL_004613</name>
</gene>
<evidence type="ECO:0000313" key="2">
    <source>
        <dbReference type="EMBL" id="KAL3651611.1"/>
    </source>
</evidence>
<dbReference type="AlphaFoldDB" id="A0ABD3EEM0"/>
<sequence length="294" mass="33222">MEYVNGRNYKGGSSDYFDHVDGDMLGLIELKDIAEQLGYNADKVKFWHQFGESLESDVKQLETDIDVYSILKNPPTNGEVLIFFDHSDEPTQACLTQVEGILSQPTHPKSNNPSPDDDEVYQKLLKSDVVMDEADLDNDDGSYIADSDVAMEEDDEIYEECIDRDIEGDDEIYADEMYQKILVDDFAMVDDGSYDSDSDGDYSEDDSLYDQFVDSEGSEEAECDELYQKMLESDCEIEDSDEEYVDSGFDSGDDDKLYDKCVDPQAENKICDNDLKDALVNEQMLAKLVGDNEA</sequence>
<feature type="domain" description="PB1-like" evidence="1">
    <location>
        <begin position="7"/>
        <end position="86"/>
    </location>
</feature>
<dbReference type="InterPro" id="IPR058594">
    <property type="entry name" value="PB1-like_dom_pln"/>
</dbReference>
<evidence type="ECO:0000259" key="1">
    <source>
        <dbReference type="Pfam" id="PF26130"/>
    </source>
</evidence>
<name>A0ABD3EEM0_9LAMI</name>
<accession>A0ABD3EEM0</accession>
<proteinExistence type="predicted"/>
<organism evidence="2 3">
    <name type="scientific">Castilleja foliolosa</name>
    <dbReference type="NCBI Taxonomy" id="1961234"/>
    <lineage>
        <taxon>Eukaryota</taxon>
        <taxon>Viridiplantae</taxon>
        <taxon>Streptophyta</taxon>
        <taxon>Embryophyta</taxon>
        <taxon>Tracheophyta</taxon>
        <taxon>Spermatophyta</taxon>
        <taxon>Magnoliopsida</taxon>
        <taxon>eudicotyledons</taxon>
        <taxon>Gunneridae</taxon>
        <taxon>Pentapetalae</taxon>
        <taxon>asterids</taxon>
        <taxon>lamiids</taxon>
        <taxon>Lamiales</taxon>
        <taxon>Orobanchaceae</taxon>
        <taxon>Pedicularideae</taxon>
        <taxon>Castillejinae</taxon>
        <taxon>Castilleja</taxon>
    </lineage>
</organism>
<dbReference type="EMBL" id="JAVIJP010000006">
    <property type="protein sequence ID" value="KAL3651611.1"/>
    <property type="molecule type" value="Genomic_DNA"/>
</dbReference>